<dbReference type="Pfam" id="PF16585">
    <property type="entry name" value="Lipocalin_8"/>
    <property type="match status" value="1"/>
</dbReference>
<feature type="chain" id="PRO_5018762108" description="Lipocalin-like domain-containing protein" evidence="1">
    <location>
        <begin position="23"/>
        <end position="151"/>
    </location>
</feature>
<dbReference type="EMBL" id="RYYU01000001">
    <property type="protein sequence ID" value="RUL58461.1"/>
    <property type="molecule type" value="Genomic_DNA"/>
</dbReference>
<dbReference type="Proteomes" id="UP000278983">
    <property type="component" value="Unassembled WGS sequence"/>
</dbReference>
<dbReference type="InterPro" id="IPR024311">
    <property type="entry name" value="Lipocalin-like"/>
</dbReference>
<feature type="signal peptide" evidence="1">
    <location>
        <begin position="1"/>
        <end position="22"/>
    </location>
</feature>
<evidence type="ECO:0000256" key="1">
    <source>
        <dbReference type="SAM" id="SignalP"/>
    </source>
</evidence>
<proteinExistence type="predicted"/>
<comment type="caution">
    <text evidence="3">The sequence shown here is derived from an EMBL/GenBank/DDBJ whole genome shotgun (WGS) entry which is preliminary data.</text>
</comment>
<evidence type="ECO:0000313" key="3">
    <source>
        <dbReference type="EMBL" id="RUL58461.1"/>
    </source>
</evidence>
<dbReference type="Gene3D" id="2.40.128.280">
    <property type="match status" value="1"/>
</dbReference>
<dbReference type="PROSITE" id="PS51257">
    <property type="entry name" value="PROKAR_LIPOPROTEIN"/>
    <property type="match status" value="1"/>
</dbReference>
<keyword evidence="4" id="KW-1185">Reference proteome</keyword>
<name>A0A3S0RYK6_9BACT</name>
<organism evidence="3 4">
    <name type="scientific">Prevotella koreensis</name>
    <dbReference type="NCBI Taxonomy" id="2490854"/>
    <lineage>
        <taxon>Bacteria</taxon>
        <taxon>Pseudomonadati</taxon>
        <taxon>Bacteroidota</taxon>
        <taxon>Bacteroidia</taxon>
        <taxon>Bacteroidales</taxon>
        <taxon>Prevotellaceae</taxon>
        <taxon>Prevotella</taxon>
    </lineage>
</organism>
<sequence>MKKRNIIYTLILSALFCASAMFQSCTLETSGNGKLDGYWHLIAVDTIATGGTCDLSQKRLFWGVQAKIINMSDRDNRSCDFLLRFEHVKTILRVYSPLINDRSAGDKPVDNAEVLKPFGIEALEQSFKIETLKSKRMTLVTDKLKLHFYKM</sequence>
<dbReference type="RefSeq" id="WP_126677558.1">
    <property type="nucleotide sequence ID" value="NZ_CAUTIM010000034.1"/>
</dbReference>
<dbReference type="OrthoDB" id="1082056at2"/>
<evidence type="ECO:0000313" key="4">
    <source>
        <dbReference type="Proteomes" id="UP000278983"/>
    </source>
</evidence>
<accession>A0A3S0RYK6</accession>
<keyword evidence="1" id="KW-0732">Signal</keyword>
<evidence type="ECO:0000259" key="2">
    <source>
        <dbReference type="Pfam" id="PF16585"/>
    </source>
</evidence>
<gene>
    <name evidence="3" type="ORF">EHV08_00860</name>
</gene>
<protein>
    <recommendedName>
        <fullName evidence="2">Lipocalin-like domain-containing protein</fullName>
    </recommendedName>
</protein>
<dbReference type="AlphaFoldDB" id="A0A3S0RYK6"/>
<reference evidence="3 4" key="1">
    <citation type="submission" date="2018-12" db="EMBL/GenBank/DDBJ databases">
        <title>Genome sequencing of Prevotella sp. KCOM 3155 (= JS262).</title>
        <authorList>
            <person name="Kook J.-K."/>
            <person name="Park S.-N."/>
            <person name="Lim Y.K."/>
        </authorList>
    </citation>
    <scope>NUCLEOTIDE SEQUENCE [LARGE SCALE GENOMIC DNA]</scope>
    <source>
        <strain evidence="3 4">KCOM 3155</strain>
    </source>
</reference>
<feature type="domain" description="Lipocalin-like" evidence="2">
    <location>
        <begin position="23"/>
        <end position="150"/>
    </location>
</feature>